<evidence type="ECO:0000259" key="7">
    <source>
        <dbReference type="PROSITE" id="PS50113"/>
    </source>
</evidence>
<feature type="domain" description="PAC" evidence="7">
    <location>
        <begin position="213"/>
        <end position="267"/>
    </location>
</feature>
<dbReference type="InterPro" id="IPR000700">
    <property type="entry name" value="PAS-assoc_C"/>
</dbReference>
<dbReference type="EMBL" id="BMDY01000025">
    <property type="protein sequence ID" value="GGB17889.1"/>
    <property type="molecule type" value="Genomic_DNA"/>
</dbReference>
<dbReference type="NCBIfam" id="TIGR00229">
    <property type="entry name" value="sensory_box"/>
    <property type="match status" value="2"/>
</dbReference>
<dbReference type="SMART" id="SM00091">
    <property type="entry name" value="PAS"/>
    <property type="match status" value="2"/>
</dbReference>
<sequence>MFLSKSLKQENQRLQEELHTLRQARDSLDSDMIRMTLDAQAKVSSVNLIFEQELGLSLTDVQAKHITQLVPEKARNTNHFLRMKDTIAHAKHWNGAFELVKGDGSVAWLRAIIQPIFDINSQLLHYTVFASELTRTIQSSREHEDMMKALVRSTATIEFTLEGIILKANDNFLRVMGYKLDEIVGQHHRIFCEEAESSSPEYQQFWQQLARGQYVSDRFKRIDKHGHTIWLEASYNPVHNDRGELYKVVKFATNITDKVDQEQAVSSAADVAYGVSNQTREQTNQGGQIIDNTIETMQTLAEQMQEATNAIASLDENSQKISALLNSISGIAEQTNLLALNAAIEAARAGEQGRGFAVVADEVRELSARTNRTTDEVSRVVADNAGGTNVAVNLIAKCQAQASKALELSTEAGQLMQTIEQGATQVAETIDELNKLHEHNSRFG</sequence>
<evidence type="ECO:0000313" key="9">
    <source>
        <dbReference type="Proteomes" id="UP000651977"/>
    </source>
</evidence>
<dbReference type="SUPFAM" id="SSF58104">
    <property type="entry name" value="Methyl-accepting chemotaxis protein (MCP) signaling domain"/>
    <property type="match status" value="1"/>
</dbReference>
<dbReference type="PROSITE" id="PS50113">
    <property type="entry name" value="PAC"/>
    <property type="match status" value="2"/>
</dbReference>
<evidence type="ECO:0000256" key="2">
    <source>
        <dbReference type="ARBA" id="ARBA00023224"/>
    </source>
</evidence>
<keyword evidence="9" id="KW-1185">Reference proteome</keyword>
<comment type="subcellular location">
    <subcellularLocation>
        <location evidence="1">Membrane</location>
    </subcellularLocation>
</comment>
<dbReference type="Gene3D" id="1.10.287.950">
    <property type="entry name" value="Methyl-accepting chemotaxis protein"/>
    <property type="match status" value="1"/>
</dbReference>
<organism evidence="8 9">
    <name type="scientific">Agarivorans gilvus</name>
    <dbReference type="NCBI Taxonomy" id="680279"/>
    <lineage>
        <taxon>Bacteria</taxon>
        <taxon>Pseudomonadati</taxon>
        <taxon>Pseudomonadota</taxon>
        <taxon>Gammaproteobacteria</taxon>
        <taxon>Alteromonadales</taxon>
        <taxon>Alteromonadaceae</taxon>
        <taxon>Agarivorans</taxon>
    </lineage>
</organism>
<dbReference type="PROSITE" id="PS50112">
    <property type="entry name" value="PAS"/>
    <property type="match status" value="1"/>
</dbReference>
<evidence type="ECO:0000256" key="3">
    <source>
        <dbReference type="PROSITE-ProRule" id="PRU00284"/>
    </source>
</evidence>
<gene>
    <name evidence="8" type="ORF">GCM10007414_34130</name>
</gene>
<reference evidence="9" key="1">
    <citation type="journal article" date="2019" name="Int. J. Syst. Evol. Microbiol.">
        <title>The Global Catalogue of Microorganisms (GCM) 10K type strain sequencing project: providing services to taxonomists for standard genome sequencing and annotation.</title>
        <authorList>
            <consortium name="The Broad Institute Genomics Platform"/>
            <consortium name="The Broad Institute Genome Sequencing Center for Infectious Disease"/>
            <person name="Wu L."/>
            <person name="Ma J."/>
        </authorList>
    </citation>
    <scope>NUCLEOTIDE SEQUENCE [LARGE SCALE GENOMIC DNA]</scope>
    <source>
        <strain evidence="9">CGMCC 1.10131</strain>
    </source>
</reference>
<evidence type="ECO:0000259" key="5">
    <source>
        <dbReference type="PROSITE" id="PS50111"/>
    </source>
</evidence>
<dbReference type="SUPFAM" id="SSF55785">
    <property type="entry name" value="PYP-like sensor domain (PAS domain)"/>
    <property type="match status" value="2"/>
</dbReference>
<comment type="caution">
    <text evidence="8">The sequence shown here is derived from an EMBL/GenBank/DDBJ whole genome shotgun (WGS) entry which is preliminary data.</text>
</comment>
<dbReference type="PANTHER" id="PTHR32089">
    <property type="entry name" value="METHYL-ACCEPTING CHEMOTAXIS PROTEIN MCPB"/>
    <property type="match status" value="1"/>
</dbReference>
<feature type="coiled-coil region" evidence="4">
    <location>
        <begin position="290"/>
        <end position="317"/>
    </location>
</feature>
<dbReference type="InterPro" id="IPR000014">
    <property type="entry name" value="PAS"/>
</dbReference>
<accession>A0ABQ1I555</accession>
<dbReference type="Proteomes" id="UP000651977">
    <property type="component" value="Unassembled WGS sequence"/>
</dbReference>
<keyword evidence="4" id="KW-0175">Coiled coil</keyword>
<evidence type="ECO:0000313" key="8">
    <source>
        <dbReference type="EMBL" id="GGB17889.1"/>
    </source>
</evidence>
<protein>
    <submittedName>
        <fullName evidence="8">Chemotaxis protein</fullName>
    </submittedName>
</protein>
<keyword evidence="2 3" id="KW-0807">Transducer</keyword>
<dbReference type="Pfam" id="PF08447">
    <property type="entry name" value="PAS_3"/>
    <property type="match status" value="1"/>
</dbReference>
<proteinExistence type="predicted"/>
<dbReference type="SMART" id="SM00086">
    <property type="entry name" value="PAC"/>
    <property type="match status" value="2"/>
</dbReference>
<dbReference type="InterPro" id="IPR013655">
    <property type="entry name" value="PAS_fold_3"/>
</dbReference>
<feature type="domain" description="PAS" evidence="6">
    <location>
        <begin position="143"/>
        <end position="186"/>
    </location>
</feature>
<dbReference type="CDD" id="cd11386">
    <property type="entry name" value="MCP_signal"/>
    <property type="match status" value="1"/>
</dbReference>
<dbReference type="Gene3D" id="3.30.450.20">
    <property type="entry name" value="PAS domain"/>
    <property type="match status" value="2"/>
</dbReference>
<dbReference type="InterPro" id="IPR035965">
    <property type="entry name" value="PAS-like_dom_sf"/>
</dbReference>
<dbReference type="InterPro" id="IPR004089">
    <property type="entry name" value="MCPsignal_dom"/>
</dbReference>
<evidence type="ECO:0000256" key="4">
    <source>
        <dbReference type="SAM" id="Coils"/>
    </source>
</evidence>
<dbReference type="PANTHER" id="PTHR32089:SF112">
    <property type="entry name" value="LYSOZYME-LIKE PROTEIN-RELATED"/>
    <property type="match status" value="1"/>
</dbReference>
<dbReference type="Pfam" id="PF00015">
    <property type="entry name" value="MCPsignal"/>
    <property type="match status" value="1"/>
</dbReference>
<feature type="coiled-coil region" evidence="4">
    <location>
        <begin position="4"/>
        <end position="31"/>
    </location>
</feature>
<dbReference type="CDD" id="cd00130">
    <property type="entry name" value="PAS"/>
    <property type="match status" value="2"/>
</dbReference>
<dbReference type="SMART" id="SM00283">
    <property type="entry name" value="MA"/>
    <property type="match status" value="1"/>
</dbReference>
<evidence type="ECO:0000256" key="1">
    <source>
        <dbReference type="ARBA" id="ARBA00004370"/>
    </source>
</evidence>
<feature type="domain" description="PAC" evidence="7">
    <location>
        <begin position="93"/>
        <end position="145"/>
    </location>
</feature>
<dbReference type="Pfam" id="PF13426">
    <property type="entry name" value="PAS_9"/>
    <property type="match status" value="1"/>
</dbReference>
<evidence type="ECO:0000259" key="6">
    <source>
        <dbReference type="PROSITE" id="PS50112"/>
    </source>
</evidence>
<dbReference type="PROSITE" id="PS50111">
    <property type="entry name" value="CHEMOTAXIS_TRANSDUC_2"/>
    <property type="match status" value="1"/>
</dbReference>
<name>A0ABQ1I555_9ALTE</name>
<dbReference type="InterPro" id="IPR001610">
    <property type="entry name" value="PAC"/>
</dbReference>
<dbReference type="RefSeq" id="WP_055733984.1">
    <property type="nucleotide sequence ID" value="NZ_BMDY01000025.1"/>
</dbReference>
<feature type="domain" description="Methyl-accepting transducer" evidence="5">
    <location>
        <begin position="263"/>
        <end position="444"/>
    </location>
</feature>